<keyword evidence="5" id="KW-0808">Transferase</keyword>
<dbReference type="InterPro" id="IPR004715">
    <property type="entry name" value="PTS_IIA_fruc"/>
</dbReference>
<dbReference type="Gene3D" id="3.40.930.10">
    <property type="entry name" value="Mannitol-specific EII, Chain A"/>
    <property type="match status" value="1"/>
</dbReference>
<dbReference type="FunFam" id="3.40.930.10:FF:000009">
    <property type="entry name" value="PTS system, fructose specific IIABC component"/>
    <property type="match status" value="1"/>
</dbReference>
<dbReference type="GO" id="GO:0009401">
    <property type="term" value="P:phosphoenolpyruvate-dependent sugar phosphotransferase system"/>
    <property type="evidence" value="ECO:0007669"/>
    <property type="project" value="UniProtKB-KW"/>
</dbReference>
<dbReference type="GO" id="GO:0016020">
    <property type="term" value="C:membrane"/>
    <property type="evidence" value="ECO:0007669"/>
    <property type="project" value="InterPro"/>
</dbReference>
<proteinExistence type="predicted"/>
<dbReference type="PANTHER" id="PTHR47738">
    <property type="entry name" value="PTS SYSTEM FRUCTOSE-LIKE EIIA COMPONENT-RELATED"/>
    <property type="match status" value="1"/>
</dbReference>
<gene>
    <name evidence="8" type="ORF">SAMN02194393_00974</name>
</gene>
<keyword evidence="9" id="KW-1185">Reference proteome</keyword>
<dbReference type="InterPro" id="IPR002178">
    <property type="entry name" value="PTS_EIIA_type-2_dom"/>
</dbReference>
<dbReference type="STRING" id="36842.SAMN02194393_00974"/>
<comment type="subcellular location">
    <subcellularLocation>
        <location evidence="1">Cytoplasm</location>
    </subcellularLocation>
</comment>
<dbReference type="GO" id="GO:0005737">
    <property type="term" value="C:cytoplasm"/>
    <property type="evidence" value="ECO:0007669"/>
    <property type="project" value="UniProtKB-SubCell"/>
</dbReference>
<evidence type="ECO:0000256" key="2">
    <source>
        <dbReference type="ARBA" id="ARBA00022448"/>
    </source>
</evidence>
<dbReference type="SUPFAM" id="SSF55804">
    <property type="entry name" value="Phoshotransferase/anion transport protein"/>
    <property type="match status" value="1"/>
</dbReference>
<dbReference type="AlphaFoldDB" id="A0A1T5J7A2"/>
<accession>A0A1T5J7A2</accession>
<keyword evidence="6" id="KW-0598">Phosphotransferase system</keyword>
<dbReference type="Pfam" id="PF00359">
    <property type="entry name" value="PTS_EIIA_2"/>
    <property type="match status" value="1"/>
</dbReference>
<keyword evidence="3" id="KW-0597">Phosphoprotein</keyword>
<feature type="domain" description="PTS EIIA type-2" evidence="7">
    <location>
        <begin position="5"/>
        <end position="150"/>
    </location>
</feature>
<sequence>MNIRDLINNNLINLSLKADTKIEVLKEVAKMIDRDNRLNSKQQYYDKLIEREEQFSTGLGYGIAMPHAKTEAVKIPTMTIIKLSKTIEWQSIDDEPVKLIIGLAVPEEQGANTHLKIISKLSMNLMEKDFRDNLMGAENKKEILKLMDLVLCK</sequence>
<dbReference type="InterPro" id="IPR051541">
    <property type="entry name" value="PTS_SugarTrans_NitroReg"/>
</dbReference>
<dbReference type="NCBIfam" id="TIGR00848">
    <property type="entry name" value="fruA"/>
    <property type="match status" value="1"/>
</dbReference>
<evidence type="ECO:0000313" key="8">
    <source>
        <dbReference type="EMBL" id="SKC47259.1"/>
    </source>
</evidence>
<evidence type="ECO:0000256" key="5">
    <source>
        <dbReference type="ARBA" id="ARBA00022679"/>
    </source>
</evidence>
<protein>
    <submittedName>
        <fullName evidence="8">PTS system, fructose-specific IIA component</fullName>
    </submittedName>
</protein>
<evidence type="ECO:0000313" key="9">
    <source>
        <dbReference type="Proteomes" id="UP000190285"/>
    </source>
</evidence>
<evidence type="ECO:0000256" key="3">
    <source>
        <dbReference type="ARBA" id="ARBA00022553"/>
    </source>
</evidence>
<evidence type="ECO:0000256" key="6">
    <source>
        <dbReference type="ARBA" id="ARBA00022683"/>
    </source>
</evidence>
<dbReference type="PANTHER" id="PTHR47738:SF2">
    <property type="entry name" value="PTS SYSTEM FRUCTOSE-LIKE EIIA COMPONENT"/>
    <property type="match status" value="1"/>
</dbReference>
<dbReference type="Proteomes" id="UP000190285">
    <property type="component" value="Unassembled WGS sequence"/>
</dbReference>
<dbReference type="InterPro" id="IPR016152">
    <property type="entry name" value="PTrfase/Anion_transptr"/>
</dbReference>
<dbReference type="PROSITE" id="PS51094">
    <property type="entry name" value="PTS_EIIA_TYPE_2"/>
    <property type="match status" value="1"/>
</dbReference>
<dbReference type="RefSeq" id="WP_079489782.1">
    <property type="nucleotide sequence ID" value="NZ_FUZT01000002.1"/>
</dbReference>
<dbReference type="OrthoDB" id="95460at2"/>
<name>A0A1T5J7A2_9FIRM</name>
<evidence type="ECO:0000256" key="4">
    <source>
        <dbReference type="ARBA" id="ARBA00022597"/>
    </source>
</evidence>
<organism evidence="8 9">
    <name type="scientific">Maledivibacter halophilus</name>
    <dbReference type="NCBI Taxonomy" id="36842"/>
    <lineage>
        <taxon>Bacteria</taxon>
        <taxon>Bacillati</taxon>
        <taxon>Bacillota</taxon>
        <taxon>Clostridia</taxon>
        <taxon>Peptostreptococcales</taxon>
        <taxon>Caminicellaceae</taxon>
        <taxon>Maledivibacter</taxon>
    </lineage>
</organism>
<dbReference type="CDD" id="cd00211">
    <property type="entry name" value="PTS_IIA_fru"/>
    <property type="match status" value="1"/>
</dbReference>
<keyword evidence="2" id="KW-0813">Transport</keyword>
<dbReference type="GO" id="GO:0008982">
    <property type="term" value="F:protein-N(PI)-phosphohistidine-sugar phosphotransferase activity"/>
    <property type="evidence" value="ECO:0007669"/>
    <property type="project" value="InterPro"/>
</dbReference>
<evidence type="ECO:0000259" key="7">
    <source>
        <dbReference type="PROSITE" id="PS51094"/>
    </source>
</evidence>
<keyword evidence="4" id="KW-0762">Sugar transport</keyword>
<dbReference type="PROSITE" id="PS00372">
    <property type="entry name" value="PTS_EIIA_TYPE_2_HIS"/>
    <property type="match status" value="1"/>
</dbReference>
<dbReference type="EMBL" id="FUZT01000002">
    <property type="protein sequence ID" value="SKC47259.1"/>
    <property type="molecule type" value="Genomic_DNA"/>
</dbReference>
<reference evidence="9" key="1">
    <citation type="submission" date="2017-02" db="EMBL/GenBank/DDBJ databases">
        <authorList>
            <person name="Varghese N."/>
            <person name="Submissions S."/>
        </authorList>
    </citation>
    <scope>NUCLEOTIDE SEQUENCE [LARGE SCALE GENOMIC DNA]</scope>
    <source>
        <strain evidence="9">M1</strain>
    </source>
</reference>
<evidence type="ECO:0000256" key="1">
    <source>
        <dbReference type="ARBA" id="ARBA00004496"/>
    </source>
</evidence>